<feature type="transmembrane region" description="Helical" evidence="6">
    <location>
        <begin position="12"/>
        <end position="37"/>
    </location>
</feature>
<gene>
    <name evidence="7" type="ORF">EAF64_09205</name>
</gene>
<evidence type="ECO:0000256" key="1">
    <source>
        <dbReference type="ARBA" id="ARBA00004651"/>
    </source>
</evidence>
<keyword evidence="3 6" id="KW-0812">Transmembrane</keyword>
<dbReference type="OrthoDB" id="112053at2157"/>
<evidence type="ECO:0000256" key="6">
    <source>
        <dbReference type="SAM" id="Phobius"/>
    </source>
</evidence>
<dbReference type="Proteomes" id="UP000289691">
    <property type="component" value="Unassembled WGS sequence"/>
</dbReference>
<keyword evidence="2" id="KW-1003">Cell membrane</keyword>
<accession>A0A498KW29</accession>
<comment type="subcellular location">
    <subcellularLocation>
        <location evidence="1">Cell membrane</location>
        <topology evidence="1">Multi-pass membrane protein</topology>
    </subcellularLocation>
</comment>
<evidence type="ECO:0000256" key="5">
    <source>
        <dbReference type="ARBA" id="ARBA00023136"/>
    </source>
</evidence>
<evidence type="ECO:0000256" key="3">
    <source>
        <dbReference type="ARBA" id="ARBA00022692"/>
    </source>
</evidence>
<evidence type="ECO:0000313" key="7">
    <source>
        <dbReference type="EMBL" id="RXK49096.1"/>
    </source>
</evidence>
<evidence type="ECO:0000256" key="2">
    <source>
        <dbReference type="ARBA" id="ARBA00022475"/>
    </source>
</evidence>
<dbReference type="EMBL" id="RDFA01000003">
    <property type="protein sequence ID" value="RXK49096.1"/>
    <property type="molecule type" value="Genomic_DNA"/>
</dbReference>
<protein>
    <submittedName>
        <fullName evidence="7">Uncharacterized protein</fullName>
    </submittedName>
</protein>
<keyword evidence="8" id="KW-1185">Reference proteome</keyword>
<feature type="transmembrane region" description="Helical" evidence="6">
    <location>
        <begin position="43"/>
        <end position="62"/>
    </location>
</feature>
<feature type="transmembrane region" description="Helical" evidence="6">
    <location>
        <begin position="319"/>
        <end position="336"/>
    </location>
</feature>
<sequence>MSDRSDFGEQVGFGFVGRLLTAALGLVGTVVVARMTIPEVYGLYFFIYGVADTLNNPFGGWVEGCRKRITESEAEEGEIMGAYALGLALFTAFGVAVIALVGEFGAGYVPVDGLEQHWPVLAALFVGLNLTQQTGMILSVRPNFGYHSWIDLLKTVLKYVGQIGLVVLGYEAGGLVLGTALALVVVAPLPFRLIGVRPQLPTRATVRRIWTFAKPKFPQSMLNTMMGRIDTILIGVLATSAFVGYYNVALRISAPAIFVTQLISNGAYGDISDLHSRGEAVAERLRHAASYSSVLSVPLFFGALILGREILVTAYEPKYAAAGTFLVLIALYRLLITQEQVFASAINGLDMPYTSFRISLVKFVTNVVGSVGLFFVMGPLGVVVGSTIAQFVTYALSVYVVKVKVPSLTIVPKPLLHQLVSGVVMAGAILGLRQVVPVRSWVYVVALVGAGAAVYGVVLLAVSEHHRATLRNVSGGLLGKVVP</sequence>
<comment type="caution">
    <text evidence="7">The sequence shown here is derived from an EMBL/GenBank/DDBJ whole genome shotgun (WGS) entry which is preliminary data.</text>
</comment>
<feature type="transmembrane region" description="Helical" evidence="6">
    <location>
        <begin position="356"/>
        <end position="376"/>
    </location>
</feature>
<dbReference type="GO" id="GO:0005886">
    <property type="term" value="C:plasma membrane"/>
    <property type="evidence" value="ECO:0007669"/>
    <property type="project" value="UniProtKB-SubCell"/>
</dbReference>
<proteinExistence type="predicted"/>
<feature type="transmembrane region" description="Helical" evidence="6">
    <location>
        <begin position="118"/>
        <end position="140"/>
    </location>
</feature>
<evidence type="ECO:0000256" key="4">
    <source>
        <dbReference type="ARBA" id="ARBA00022989"/>
    </source>
</evidence>
<name>A0A498KW29_9EURY</name>
<organism evidence="7 8">
    <name type="scientific">Halorientalis pallida</name>
    <dbReference type="NCBI Taxonomy" id="2479928"/>
    <lineage>
        <taxon>Archaea</taxon>
        <taxon>Methanobacteriati</taxon>
        <taxon>Methanobacteriota</taxon>
        <taxon>Stenosarchaea group</taxon>
        <taxon>Halobacteria</taxon>
        <taxon>Halobacteriales</taxon>
        <taxon>Haloarculaceae</taxon>
        <taxon>Halorientalis</taxon>
    </lineage>
</organism>
<feature type="transmembrane region" description="Helical" evidence="6">
    <location>
        <begin position="441"/>
        <end position="462"/>
    </location>
</feature>
<feature type="transmembrane region" description="Helical" evidence="6">
    <location>
        <begin position="288"/>
        <end position="307"/>
    </location>
</feature>
<keyword evidence="4 6" id="KW-1133">Transmembrane helix</keyword>
<reference evidence="7 8" key="1">
    <citation type="submission" date="2019-01" db="EMBL/GenBank/DDBJ databases">
        <title>Halorientalis sp. F13-25 a new haloarchaeum isolated from hypersaline water.</title>
        <authorList>
            <person name="Ana D.-V."/>
            <person name="Cristina S.-P."/>
            <person name="Antonio V."/>
        </authorList>
    </citation>
    <scope>NUCLEOTIDE SEQUENCE [LARGE SCALE GENOMIC DNA]</scope>
    <source>
        <strain evidence="7 8">F13-25</strain>
    </source>
</reference>
<dbReference type="RefSeq" id="WP_129068692.1">
    <property type="nucleotide sequence ID" value="NZ_RDFA01000003.1"/>
</dbReference>
<keyword evidence="5 6" id="KW-0472">Membrane</keyword>
<evidence type="ECO:0000313" key="8">
    <source>
        <dbReference type="Proteomes" id="UP000289691"/>
    </source>
</evidence>
<dbReference type="PANTHER" id="PTHR30250">
    <property type="entry name" value="PST FAMILY PREDICTED COLANIC ACID TRANSPORTER"/>
    <property type="match status" value="1"/>
</dbReference>
<feature type="transmembrane region" description="Helical" evidence="6">
    <location>
        <begin position="83"/>
        <end position="106"/>
    </location>
</feature>
<dbReference type="PANTHER" id="PTHR30250:SF28">
    <property type="entry name" value="POLYSACCHARIDE BIOSYNTHESIS PROTEIN"/>
    <property type="match status" value="1"/>
</dbReference>
<dbReference type="Pfam" id="PF13440">
    <property type="entry name" value="Polysacc_synt_3"/>
    <property type="match status" value="1"/>
</dbReference>
<feature type="transmembrane region" description="Helical" evidence="6">
    <location>
        <begin position="229"/>
        <end position="246"/>
    </location>
</feature>
<feature type="transmembrane region" description="Helical" evidence="6">
    <location>
        <begin position="382"/>
        <end position="403"/>
    </location>
</feature>
<feature type="transmembrane region" description="Helical" evidence="6">
    <location>
        <begin position="415"/>
        <end position="435"/>
    </location>
</feature>
<dbReference type="InterPro" id="IPR050833">
    <property type="entry name" value="Poly_Biosynth_Transport"/>
</dbReference>
<dbReference type="AlphaFoldDB" id="A0A498KW29"/>